<feature type="region of interest" description="Disordered" evidence="1">
    <location>
        <begin position="54"/>
        <end position="118"/>
    </location>
</feature>
<sequence length="118" mass="12718">MARIISFAFLPWQKGLGYYTRNSLSYFSQKNIVAPHTQAEARGGLSAPLLHSQGLEGLRSPEGRDVPRVAAGGGMRLGSQGCTEGSSQEQAHKHSTEAQRWPARGGHCNGKAAFQEQP</sequence>
<protein>
    <submittedName>
        <fullName evidence="2">Uncharacterized protein</fullName>
    </submittedName>
</protein>
<keyword evidence="3" id="KW-1185">Reference proteome</keyword>
<evidence type="ECO:0000313" key="3">
    <source>
        <dbReference type="Proteomes" id="UP000276834"/>
    </source>
</evidence>
<comment type="caution">
    <text evidence="2">The sequence shown here is derived from an EMBL/GenBank/DDBJ whole genome shotgun (WGS) entry which is preliminary data.</text>
</comment>
<dbReference type="EMBL" id="QUSF01000034">
    <property type="protein sequence ID" value="RLV99105.1"/>
    <property type="molecule type" value="Genomic_DNA"/>
</dbReference>
<dbReference type="AlphaFoldDB" id="A0A3L8SAP9"/>
<evidence type="ECO:0000313" key="2">
    <source>
        <dbReference type="EMBL" id="RLV99105.1"/>
    </source>
</evidence>
<proteinExistence type="predicted"/>
<gene>
    <name evidence="2" type="ORF">DV515_00010079</name>
</gene>
<evidence type="ECO:0000256" key="1">
    <source>
        <dbReference type="SAM" id="MobiDB-lite"/>
    </source>
</evidence>
<dbReference type="Proteomes" id="UP000276834">
    <property type="component" value="Unassembled WGS sequence"/>
</dbReference>
<organism evidence="2 3">
    <name type="scientific">Chloebia gouldiae</name>
    <name type="common">Gouldian finch</name>
    <name type="synonym">Erythrura gouldiae</name>
    <dbReference type="NCBI Taxonomy" id="44316"/>
    <lineage>
        <taxon>Eukaryota</taxon>
        <taxon>Metazoa</taxon>
        <taxon>Chordata</taxon>
        <taxon>Craniata</taxon>
        <taxon>Vertebrata</taxon>
        <taxon>Euteleostomi</taxon>
        <taxon>Archelosauria</taxon>
        <taxon>Archosauria</taxon>
        <taxon>Dinosauria</taxon>
        <taxon>Saurischia</taxon>
        <taxon>Theropoda</taxon>
        <taxon>Coelurosauria</taxon>
        <taxon>Aves</taxon>
        <taxon>Neognathae</taxon>
        <taxon>Neoaves</taxon>
        <taxon>Telluraves</taxon>
        <taxon>Australaves</taxon>
        <taxon>Passeriformes</taxon>
        <taxon>Passeroidea</taxon>
        <taxon>Passeridae</taxon>
        <taxon>Chloebia</taxon>
    </lineage>
</organism>
<feature type="compositionally biased region" description="Polar residues" evidence="1">
    <location>
        <begin position="80"/>
        <end position="89"/>
    </location>
</feature>
<name>A0A3L8SAP9_CHLGU</name>
<reference evidence="2 3" key="1">
    <citation type="journal article" date="2018" name="Proc. R. Soc. B">
        <title>A non-coding region near Follistatin controls head colour polymorphism in the Gouldian finch.</title>
        <authorList>
            <person name="Toomey M.B."/>
            <person name="Marques C.I."/>
            <person name="Andrade P."/>
            <person name="Araujo P.M."/>
            <person name="Sabatino S."/>
            <person name="Gazda M.A."/>
            <person name="Afonso S."/>
            <person name="Lopes R.J."/>
            <person name="Corbo J.C."/>
            <person name="Carneiro M."/>
        </authorList>
    </citation>
    <scope>NUCLEOTIDE SEQUENCE [LARGE SCALE GENOMIC DNA]</scope>
    <source>
        <strain evidence="2">Red01</strain>
        <tissue evidence="2">Muscle</tissue>
    </source>
</reference>
<accession>A0A3L8SAP9</accession>